<dbReference type="AlphaFoldDB" id="A0A2U1KB23"/>
<dbReference type="InterPro" id="IPR001509">
    <property type="entry name" value="Epimerase_deHydtase"/>
</dbReference>
<dbReference type="Gene3D" id="3.40.50.720">
    <property type="entry name" value="NAD(P)-binding Rossmann-like Domain"/>
    <property type="match status" value="1"/>
</dbReference>
<comment type="caution">
    <text evidence="6">The sequence shown here is derived from an EMBL/GenBank/DDBJ whole genome shotgun (WGS) entry which is preliminary data.</text>
</comment>
<keyword evidence="4" id="KW-0456">Lyase</keyword>
<dbReference type="Proteomes" id="UP000245207">
    <property type="component" value="Unassembled WGS sequence"/>
</dbReference>
<dbReference type="STRING" id="35608.A0A2U1KB23"/>
<feature type="domain" description="NAD-dependent epimerase/dehydratase" evidence="5">
    <location>
        <begin position="28"/>
        <end position="68"/>
    </location>
</feature>
<evidence type="ECO:0000256" key="3">
    <source>
        <dbReference type="ARBA" id="ARBA00023027"/>
    </source>
</evidence>
<dbReference type="GO" id="GO:0005737">
    <property type="term" value="C:cytoplasm"/>
    <property type="evidence" value="ECO:0007669"/>
    <property type="project" value="TreeGrafter"/>
</dbReference>
<dbReference type="SUPFAM" id="SSF51735">
    <property type="entry name" value="NAD(P)-binding Rossmann-fold domains"/>
    <property type="match status" value="1"/>
</dbReference>
<sequence length="208" mass="23080">MVSPLKVERPTPFYQLSNKLATVLECRNEPLTVQSPGTQPRSFCYVSDMVDGLIQLMERSNTGPINIGNPGEFTMIELAETVKEHYNHFLMVLVLLGQSTLETQHRVEFILCKVNVFASNLYDLSQQIGETCDALSLMTLEAAQGNAFGIAFRIAAEETCLQFATHGLRAIQETTNKAIGFIQGFCICREPKRPQVLAPLTSKYGFVG</sequence>
<dbReference type="PANTHER" id="PTHR43078:SF7">
    <property type="entry name" value="UDP-GLUCURONATE DECARBOXYLASE"/>
    <property type="match status" value="1"/>
</dbReference>
<evidence type="ECO:0000256" key="1">
    <source>
        <dbReference type="ARBA" id="ARBA00001911"/>
    </source>
</evidence>
<keyword evidence="3" id="KW-0520">NAD</keyword>
<organism evidence="6 7">
    <name type="scientific">Artemisia annua</name>
    <name type="common">Sweet wormwood</name>
    <dbReference type="NCBI Taxonomy" id="35608"/>
    <lineage>
        <taxon>Eukaryota</taxon>
        <taxon>Viridiplantae</taxon>
        <taxon>Streptophyta</taxon>
        <taxon>Embryophyta</taxon>
        <taxon>Tracheophyta</taxon>
        <taxon>Spermatophyta</taxon>
        <taxon>Magnoliopsida</taxon>
        <taxon>eudicotyledons</taxon>
        <taxon>Gunneridae</taxon>
        <taxon>Pentapetalae</taxon>
        <taxon>asterids</taxon>
        <taxon>campanulids</taxon>
        <taxon>Asterales</taxon>
        <taxon>Asteraceae</taxon>
        <taxon>Asteroideae</taxon>
        <taxon>Anthemideae</taxon>
        <taxon>Artemisiinae</taxon>
        <taxon>Artemisia</taxon>
    </lineage>
</organism>
<evidence type="ECO:0000313" key="6">
    <source>
        <dbReference type="EMBL" id="PWA33945.1"/>
    </source>
</evidence>
<dbReference type="GO" id="GO:0048040">
    <property type="term" value="F:UDP-glucuronate decarboxylase activity"/>
    <property type="evidence" value="ECO:0007669"/>
    <property type="project" value="TreeGrafter"/>
</dbReference>
<gene>
    <name evidence="6" type="ORF">CTI12_AA609890</name>
</gene>
<evidence type="ECO:0000256" key="2">
    <source>
        <dbReference type="ARBA" id="ARBA00022793"/>
    </source>
</evidence>
<reference evidence="6 7" key="1">
    <citation type="journal article" date="2018" name="Mol. Plant">
        <title>The genome of Artemisia annua provides insight into the evolution of Asteraceae family and artemisinin biosynthesis.</title>
        <authorList>
            <person name="Shen Q."/>
            <person name="Zhang L."/>
            <person name="Liao Z."/>
            <person name="Wang S."/>
            <person name="Yan T."/>
            <person name="Shi P."/>
            <person name="Liu M."/>
            <person name="Fu X."/>
            <person name="Pan Q."/>
            <person name="Wang Y."/>
            <person name="Lv Z."/>
            <person name="Lu X."/>
            <person name="Zhang F."/>
            <person name="Jiang W."/>
            <person name="Ma Y."/>
            <person name="Chen M."/>
            <person name="Hao X."/>
            <person name="Li L."/>
            <person name="Tang Y."/>
            <person name="Lv G."/>
            <person name="Zhou Y."/>
            <person name="Sun X."/>
            <person name="Brodelius P.E."/>
            <person name="Rose J.K.C."/>
            <person name="Tang K."/>
        </authorList>
    </citation>
    <scope>NUCLEOTIDE SEQUENCE [LARGE SCALE GENOMIC DNA]</scope>
    <source>
        <strain evidence="7">cv. Huhao1</strain>
        <tissue evidence="6">Leaf</tissue>
    </source>
</reference>
<protein>
    <submittedName>
        <fullName evidence="6">UDP-glucuronic acid decarboxylase 3</fullName>
    </submittedName>
</protein>
<dbReference type="InterPro" id="IPR044516">
    <property type="entry name" value="UXS-like"/>
</dbReference>
<evidence type="ECO:0000313" key="7">
    <source>
        <dbReference type="Proteomes" id="UP000245207"/>
    </source>
</evidence>
<dbReference type="EMBL" id="PKPP01024533">
    <property type="protein sequence ID" value="PWA33945.1"/>
    <property type="molecule type" value="Genomic_DNA"/>
</dbReference>
<dbReference type="Pfam" id="PF01370">
    <property type="entry name" value="Epimerase"/>
    <property type="match status" value="1"/>
</dbReference>
<keyword evidence="7" id="KW-1185">Reference proteome</keyword>
<dbReference type="OrthoDB" id="331544at2759"/>
<dbReference type="InterPro" id="IPR036291">
    <property type="entry name" value="NAD(P)-bd_dom_sf"/>
</dbReference>
<dbReference type="PANTHER" id="PTHR43078">
    <property type="entry name" value="UDP-GLUCURONIC ACID DECARBOXYLASE-RELATED"/>
    <property type="match status" value="1"/>
</dbReference>
<accession>A0A2U1KB23</accession>
<dbReference type="GO" id="GO:0042732">
    <property type="term" value="P:D-xylose metabolic process"/>
    <property type="evidence" value="ECO:0007669"/>
    <property type="project" value="InterPro"/>
</dbReference>
<evidence type="ECO:0000259" key="5">
    <source>
        <dbReference type="Pfam" id="PF01370"/>
    </source>
</evidence>
<comment type="cofactor">
    <cofactor evidence="1">
        <name>NAD(+)</name>
        <dbReference type="ChEBI" id="CHEBI:57540"/>
    </cofactor>
</comment>
<proteinExistence type="predicted"/>
<name>A0A2U1KB23_ARTAN</name>
<evidence type="ECO:0000256" key="4">
    <source>
        <dbReference type="ARBA" id="ARBA00023239"/>
    </source>
</evidence>
<dbReference type="GO" id="GO:0070403">
    <property type="term" value="F:NAD+ binding"/>
    <property type="evidence" value="ECO:0007669"/>
    <property type="project" value="InterPro"/>
</dbReference>
<keyword evidence="2" id="KW-0210">Decarboxylase</keyword>